<dbReference type="EMBL" id="UZAM01012362">
    <property type="protein sequence ID" value="VDP21405.1"/>
    <property type="molecule type" value="Genomic_DNA"/>
</dbReference>
<evidence type="ECO:0000256" key="1">
    <source>
        <dbReference type="SAM" id="MobiDB-lite"/>
    </source>
</evidence>
<reference evidence="2 3" key="2">
    <citation type="submission" date="2018-11" db="EMBL/GenBank/DDBJ databases">
        <authorList>
            <consortium name="Pathogen Informatics"/>
        </authorList>
    </citation>
    <scope>NUCLEOTIDE SEQUENCE [LARGE SCALE GENOMIC DNA]</scope>
</reference>
<keyword evidence="3" id="KW-1185">Reference proteome</keyword>
<evidence type="ECO:0000313" key="2">
    <source>
        <dbReference type="EMBL" id="VDP21405.1"/>
    </source>
</evidence>
<sequence length="504" mass="54686">MPKYTISGGGSGSERPAKTIMDFLTDGYADLRDVNRLSNSTTSASQLLTIMGAKRVDEIEASLRNSSLQSKHDGTCSVIKSGAGSDGGGDKQALRPASDVPLNTNQEGSIDGKNRDAFTRDALKKLDLLSQSLSRSQMGLPFDQETGGITYQRHVGNESGESHAARPSMIRCNEHAAQAAMPANHQSYVTTTSSVRGINPLSPLHAQHGFNRSGVFAAASADETSTPSSITKVASSSVVVGESLESVPKDGCSHSMVNFQSASHSPTSFLPTSVMKQMHSYRNSRDGRGSAEHGAVGDASSVHSSTAAELATRMVTQPLSVLTSREDQHCNQSMPFPPVSFHPGCQNQMSPQEMARAMQQRALQEQLVQQHLFQQRFNMVNPMMTPRNNPLYMQFVQAQAMQSQMAAMHHRPRMSVQSSPVRLNSSAVDVNMLRHRAPALSPQQQYMHQIRMRNAVSKGARSSDPLSQLFTTSQRFPMPLIPPEAKAITLEDLEKAQKQAAAQQ</sequence>
<organism evidence="4">
    <name type="scientific">Soboliphyme baturini</name>
    <dbReference type="NCBI Taxonomy" id="241478"/>
    <lineage>
        <taxon>Eukaryota</taxon>
        <taxon>Metazoa</taxon>
        <taxon>Ecdysozoa</taxon>
        <taxon>Nematoda</taxon>
        <taxon>Enoplea</taxon>
        <taxon>Dorylaimia</taxon>
        <taxon>Dioctophymatida</taxon>
        <taxon>Dioctophymatoidea</taxon>
        <taxon>Soboliphymatidae</taxon>
        <taxon>Soboliphyme</taxon>
    </lineage>
</organism>
<evidence type="ECO:0000313" key="4">
    <source>
        <dbReference type="WBParaSite" id="SBAD_0000945801-mRNA-1"/>
    </source>
</evidence>
<dbReference type="WBParaSite" id="SBAD_0000945801-mRNA-1">
    <property type="protein sequence ID" value="SBAD_0000945801-mRNA-1"/>
    <property type="gene ID" value="SBAD_0000945801"/>
</dbReference>
<reference evidence="4" key="1">
    <citation type="submission" date="2016-06" db="UniProtKB">
        <authorList>
            <consortium name="WormBaseParasite"/>
        </authorList>
    </citation>
    <scope>IDENTIFICATION</scope>
</reference>
<gene>
    <name evidence="2" type="ORF">SBAD_LOCUS9129</name>
</gene>
<feature type="region of interest" description="Disordered" evidence="1">
    <location>
        <begin position="65"/>
        <end position="114"/>
    </location>
</feature>
<evidence type="ECO:0000313" key="3">
    <source>
        <dbReference type="Proteomes" id="UP000270296"/>
    </source>
</evidence>
<accession>A0A183IZT1</accession>
<protein>
    <submittedName>
        <fullName evidence="4">Non-specific serine/threonine protein kinase</fullName>
    </submittedName>
</protein>
<proteinExistence type="predicted"/>
<dbReference type="AlphaFoldDB" id="A0A183IZT1"/>
<dbReference type="Proteomes" id="UP000270296">
    <property type="component" value="Unassembled WGS sequence"/>
</dbReference>
<name>A0A183IZT1_9BILA</name>